<gene>
    <name evidence="1" type="ORF">SADUNF_Sadunf11G0033600</name>
</gene>
<evidence type="ECO:0000313" key="1">
    <source>
        <dbReference type="EMBL" id="KAF9672361.1"/>
    </source>
</evidence>
<sequence>MTKEATDIMMAVHIQANHVSIDLESTSLLKHHQDWLVDLEAEERKTVLVAGCYSMTELLLKMSIIHNQENKIPLETSHEEWQGYFVGLPNYAAKVVGAAVAVAETVLRGGWCLSRYREASKLNVSAFGF</sequence>
<protein>
    <submittedName>
        <fullName evidence="1">Uncharacterized protein</fullName>
    </submittedName>
</protein>
<organism evidence="1 2">
    <name type="scientific">Salix dunnii</name>
    <dbReference type="NCBI Taxonomy" id="1413687"/>
    <lineage>
        <taxon>Eukaryota</taxon>
        <taxon>Viridiplantae</taxon>
        <taxon>Streptophyta</taxon>
        <taxon>Embryophyta</taxon>
        <taxon>Tracheophyta</taxon>
        <taxon>Spermatophyta</taxon>
        <taxon>Magnoliopsida</taxon>
        <taxon>eudicotyledons</taxon>
        <taxon>Gunneridae</taxon>
        <taxon>Pentapetalae</taxon>
        <taxon>rosids</taxon>
        <taxon>fabids</taxon>
        <taxon>Malpighiales</taxon>
        <taxon>Salicaceae</taxon>
        <taxon>Saliceae</taxon>
        <taxon>Salix</taxon>
    </lineage>
</organism>
<keyword evidence="2" id="KW-1185">Reference proteome</keyword>
<dbReference type="Proteomes" id="UP000657918">
    <property type="component" value="Chromosome 11"/>
</dbReference>
<comment type="caution">
    <text evidence="1">The sequence shown here is derived from an EMBL/GenBank/DDBJ whole genome shotgun (WGS) entry which is preliminary data.</text>
</comment>
<dbReference type="AlphaFoldDB" id="A0A835JNE2"/>
<dbReference type="EMBL" id="JADGMS010000011">
    <property type="protein sequence ID" value="KAF9672361.1"/>
    <property type="molecule type" value="Genomic_DNA"/>
</dbReference>
<evidence type="ECO:0000313" key="2">
    <source>
        <dbReference type="Proteomes" id="UP000657918"/>
    </source>
</evidence>
<proteinExistence type="predicted"/>
<accession>A0A835JNE2</accession>
<reference evidence="1 2" key="1">
    <citation type="submission" date="2020-10" db="EMBL/GenBank/DDBJ databases">
        <title>Plant Genome Project.</title>
        <authorList>
            <person name="Zhang R.-G."/>
        </authorList>
    </citation>
    <scope>NUCLEOTIDE SEQUENCE [LARGE SCALE GENOMIC DNA]</scope>
    <source>
        <strain evidence="1">FAFU-HL-1</strain>
        <tissue evidence="1">Leaf</tissue>
    </source>
</reference>
<name>A0A835JNE2_9ROSI</name>